<dbReference type="Pfam" id="PF09797">
    <property type="entry name" value="NatB_MDM20"/>
    <property type="match status" value="1"/>
</dbReference>
<dbReference type="InterPro" id="IPR019183">
    <property type="entry name" value="NAA25_NatB_aux_su"/>
</dbReference>
<dbReference type="Proteomes" id="UP001201980">
    <property type="component" value="Unassembled WGS sequence"/>
</dbReference>
<comment type="similarity">
    <text evidence="1">Belongs to the MDM20/NAA25 family.</text>
</comment>
<reference evidence="2" key="1">
    <citation type="submission" date="2022-07" db="EMBL/GenBank/DDBJ databases">
        <title>Draft genome sequence of Zalerion maritima ATCC 34329, a (micro)plastics degrading marine fungus.</title>
        <authorList>
            <person name="Paco A."/>
            <person name="Goncalves M.F.M."/>
            <person name="Rocha-Santos T.A.P."/>
            <person name="Alves A."/>
        </authorList>
    </citation>
    <scope>NUCLEOTIDE SEQUENCE</scope>
    <source>
        <strain evidence="2">ATCC 34329</strain>
    </source>
</reference>
<dbReference type="PANTHER" id="PTHR22767">
    <property type="entry name" value="N-TERMINAL ACETYLTRANSFERASE-RELATED"/>
    <property type="match status" value="1"/>
</dbReference>
<protein>
    <submittedName>
        <fullName evidence="2">N-acetyltransferase B complex non catalytic subunit-domain-containing protein</fullName>
    </submittedName>
</protein>
<proteinExistence type="inferred from homology"/>
<dbReference type="GO" id="GO:0031416">
    <property type="term" value="C:NatB complex"/>
    <property type="evidence" value="ECO:0007669"/>
    <property type="project" value="TreeGrafter"/>
</dbReference>
<dbReference type="PANTHER" id="PTHR22767:SF3">
    <property type="entry name" value="N-ALPHA-ACETYLTRANSFERASE 25, NATB AUXILIARY SUBUNIT"/>
    <property type="match status" value="1"/>
</dbReference>
<accession>A0AAD5WSJ5</accession>
<gene>
    <name evidence="2" type="ORF">MKZ38_002238</name>
</gene>
<organism evidence="2 3">
    <name type="scientific">Zalerion maritima</name>
    <dbReference type="NCBI Taxonomy" id="339359"/>
    <lineage>
        <taxon>Eukaryota</taxon>
        <taxon>Fungi</taxon>
        <taxon>Dikarya</taxon>
        <taxon>Ascomycota</taxon>
        <taxon>Pezizomycotina</taxon>
        <taxon>Sordariomycetes</taxon>
        <taxon>Lulworthiomycetidae</taxon>
        <taxon>Lulworthiales</taxon>
        <taxon>Lulworthiaceae</taxon>
        <taxon>Zalerion</taxon>
    </lineage>
</organism>
<name>A0AAD5WSJ5_9PEZI</name>
<keyword evidence="3" id="KW-1185">Reference proteome</keyword>
<evidence type="ECO:0000256" key="1">
    <source>
        <dbReference type="ARBA" id="ARBA00006298"/>
    </source>
</evidence>
<evidence type="ECO:0000313" key="3">
    <source>
        <dbReference type="Proteomes" id="UP001201980"/>
    </source>
</evidence>
<sequence>MSSSYPRPTLKSSVDLQLRNAFHDGNWQQAARLADKRARTLKDPYYQAIAVAAESQLDTPQEKCAALVTIQNCLKNGSVVKDGEILDLYEWASHDLLDESQYSDTHGQLRLRLVKAAPRDKPAVLHSLRLCLLHWDLVNAQQIATMLDKTFVADRHFLFWNTLVTFMLSTSPQCPPEKQKLYSLLALKQLERAADLTEKGDKSGRAIRSEEEQLLFFRVLASQGSKAVLLQQLKSPVLGGIASFERGRKQLFLEALDAFDAAKDHDSVFEMCHRVLGDTQNDGTLNLLGSDWLVWKRFIAAAAAQTDSDGAFAQVHTVLESYVSERDTLRPVYSRIVSLAILELTFRISSTLDPSSCGGESIRVAQIHSFLEQNYDKLACFDDLKPYIEQLSFAEANHLITKTVPALERNDPKRSLLVNILGLKFRHLVSTSLQAVSPTECIGDDGFQPLVACKWCGSVVTMSCNSCLEQIVIEAVEKQLQYEKESETIANFEKEDVDPAEELTVVAAMSLLKLSGLRHREPQPASPLLGIDMHYFLQAVAILDNHLSKNPDRAPIRILLIHLYVLIGCASYAYQIWLPLDVKRTIQDSLAPLFFDRIASFAPGLFRTGPGFKRIVEPMRSYYRSCLKLRAPSVLWDALEAGSYTSVFDISEYMNKLRHSCTLVMSIIEERKGIRALLGKSESEIKQVSFIASVTPETNLAVATDYGSMPCLESSNTTPLSEIVRLGPGLSNTRSHLEILTEEFLDIINHSHPKEYKPSRALETLNGDKLYVMEATDRLHESMTSFLQQGSTPSLLTPAEESHFTTISLLAALVSFAVPLKKENHTLEGELHMLLETLVSTLDITTEDFGSVSADAPNFAFLAFGSIHSMSLFLSSALAIKNTLAFLDRLNEKQLALDKTGKTAFPKTLLKELEPLGDTAENVLKDVRSRIKAMKSNLDEMGWMDRLAGWTFGSVAVDLEDSEIEALGQKGGNFQEVSEKVYDLIGGMTGCETWGVKILESWREGIKGWELVKTE</sequence>
<dbReference type="EMBL" id="JAKWBI020000166">
    <property type="protein sequence ID" value="KAJ2900747.1"/>
    <property type="molecule type" value="Genomic_DNA"/>
</dbReference>
<evidence type="ECO:0000313" key="2">
    <source>
        <dbReference type="EMBL" id="KAJ2900747.1"/>
    </source>
</evidence>
<comment type="caution">
    <text evidence="2">The sequence shown here is derived from an EMBL/GenBank/DDBJ whole genome shotgun (WGS) entry which is preliminary data.</text>
</comment>
<dbReference type="AlphaFoldDB" id="A0AAD5WSJ5"/>